<dbReference type="InterPro" id="IPR008969">
    <property type="entry name" value="CarboxyPept-like_regulatory"/>
</dbReference>
<keyword evidence="5" id="KW-1185">Reference proteome</keyword>
<organism evidence="4 5">
    <name type="scientific">Pedobacter panaciterrae</name>
    <dbReference type="NCBI Taxonomy" id="363849"/>
    <lineage>
        <taxon>Bacteria</taxon>
        <taxon>Pseudomonadati</taxon>
        <taxon>Bacteroidota</taxon>
        <taxon>Sphingobacteriia</taxon>
        <taxon>Sphingobacteriales</taxon>
        <taxon>Sphingobacteriaceae</taxon>
        <taxon>Pedobacter</taxon>
    </lineage>
</organism>
<proteinExistence type="predicted"/>
<dbReference type="InterPro" id="IPR041700">
    <property type="entry name" value="OMP_b-brl_3"/>
</dbReference>
<comment type="caution">
    <text evidence="4">The sequence shown here is derived from an EMBL/GenBank/DDBJ whole genome shotgun (WGS) entry which is preliminary data.</text>
</comment>
<sequence length="818" mass="91533">MMTKKILAILAIGICIVPIATFAQQTEASISGQIRDTENKTFDLATVALLNAKDSVVLKSTFTESDGKFSFNQLKAGDYQIKVSAMGYTSYKSEVITLNTAQPSFFIPNIKLIPSSNSLNQVNITGKKSFIERKIDRVIVNVDALISNTGSTALEVLEKSPGVQVDQNGTITLKGKQGVLVLIDDKPTYLSGADLENYLKSLPSSSLEQIEIMTNPPAKYDAAGNAGVINIKTKKGNLKGFNGGFNLSLNQGQKTKTLNSLNFNLRNNKFNYFVNFSYNYNTGFSDLDINRTYKNADNSPKSYFNQNSYFDRHGNSLNTKAGADYYQSDNTTWGILVSGMSRASTQINNNSSNLLNSVQQLDSVIKAKNIDIIDFSNGGINLNYRHQFDKKGHGITADADYLAYRNKTKQTYYNSSFFANGSLKSEDVLTGYLPGNIDIYSMKTDYSLPLKSEWKLTTGLKTSYTKTDNTADYAYTINEITKPDFDKSNHFIYKEHISAAYLNLNREMKKISVQLGLRLENTFSDGHQLGNAMKPDSAFKRNYTGLFPTVYVLYKLDTAANNQIGLNYGRRIDRPYYQDLNPFISPLDKFTFYVGNPFLRPSYTQSIELSHTYKNKYTTTISYSKSRDEVNETIEILNGTYYSRPGNIGKKKVKSISFNGTFDAARWLSLDFYAEVTNIKTVSDFYTGKLNTSGTFCFTSANAKFALGKDWDAELSGNYRNRIIDVQFELKSIWQASTAIQKKLSPSTTLKLAINDLFYSRINRGVINNLTQTDANWTNKGDSRTAVLSFNYRFGKAFSTPAKHGESGAESEKNRVKN</sequence>
<dbReference type="Pfam" id="PF13620">
    <property type="entry name" value="CarboxypepD_reg"/>
    <property type="match status" value="1"/>
</dbReference>
<feature type="domain" description="Outer membrane protein beta-barrel" evidence="3">
    <location>
        <begin position="386"/>
        <end position="792"/>
    </location>
</feature>
<feature type="domain" description="TonB-dependent receptor plug" evidence="2">
    <location>
        <begin position="141"/>
        <end position="228"/>
    </location>
</feature>
<evidence type="ECO:0000259" key="2">
    <source>
        <dbReference type="Pfam" id="PF07715"/>
    </source>
</evidence>
<keyword evidence="1" id="KW-0732">Signal</keyword>
<dbReference type="SUPFAM" id="SSF56935">
    <property type="entry name" value="Porins"/>
    <property type="match status" value="1"/>
</dbReference>
<feature type="chain" id="PRO_5046473648" evidence="1">
    <location>
        <begin position="24"/>
        <end position="818"/>
    </location>
</feature>
<feature type="signal peptide" evidence="1">
    <location>
        <begin position="1"/>
        <end position="23"/>
    </location>
</feature>
<protein>
    <submittedName>
        <fullName evidence="4">Outer membrane beta-barrel protein</fullName>
    </submittedName>
</protein>
<dbReference type="InterPro" id="IPR012910">
    <property type="entry name" value="Plug_dom"/>
</dbReference>
<evidence type="ECO:0000256" key="1">
    <source>
        <dbReference type="SAM" id="SignalP"/>
    </source>
</evidence>
<evidence type="ECO:0000259" key="3">
    <source>
        <dbReference type="Pfam" id="PF14905"/>
    </source>
</evidence>
<dbReference type="Pfam" id="PF14905">
    <property type="entry name" value="OMP_b-brl_3"/>
    <property type="match status" value="1"/>
</dbReference>
<gene>
    <name evidence="4" type="ORF">WAE58_08070</name>
</gene>
<reference evidence="4 5" key="1">
    <citation type="submission" date="2024-03" db="EMBL/GenBank/DDBJ databases">
        <title>Sequence of Lycoming College Course Isolates.</title>
        <authorList>
            <person name="Plotts O."/>
            <person name="Newman J."/>
        </authorList>
    </citation>
    <scope>NUCLEOTIDE SEQUENCE [LARGE SCALE GENOMIC DNA]</scope>
    <source>
        <strain evidence="4 5">CJB-3</strain>
    </source>
</reference>
<dbReference type="Gene3D" id="2.60.40.1120">
    <property type="entry name" value="Carboxypeptidase-like, regulatory domain"/>
    <property type="match status" value="1"/>
</dbReference>
<evidence type="ECO:0000313" key="4">
    <source>
        <dbReference type="EMBL" id="MEJ2902378.1"/>
    </source>
</evidence>
<dbReference type="Gene3D" id="2.170.130.10">
    <property type="entry name" value="TonB-dependent receptor, plug domain"/>
    <property type="match status" value="1"/>
</dbReference>
<dbReference type="InterPro" id="IPR037066">
    <property type="entry name" value="Plug_dom_sf"/>
</dbReference>
<dbReference type="PANTHER" id="PTHR40980">
    <property type="entry name" value="PLUG DOMAIN-CONTAINING PROTEIN"/>
    <property type="match status" value="1"/>
</dbReference>
<dbReference type="EMBL" id="JBBEUB010000002">
    <property type="protein sequence ID" value="MEJ2902378.1"/>
    <property type="molecule type" value="Genomic_DNA"/>
</dbReference>
<dbReference type="PANTHER" id="PTHR40980:SF4">
    <property type="entry name" value="TONB-DEPENDENT RECEPTOR-LIKE BETA-BARREL DOMAIN-CONTAINING PROTEIN"/>
    <property type="match status" value="1"/>
</dbReference>
<dbReference type="Proteomes" id="UP001378956">
    <property type="component" value="Unassembled WGS sequence"/>
</dbReference>
<name>A0ABU8NKI4_9SPHI</name>
<evidence type="ECO:0000313" key="5">
    <source>
        <dbReference type="Proteomes" id="UP001378956"/>
    </source>
</evidence>
<dbReference type="SUPFAM" id="SSF49464">
    <property type="entry name" value="Carboxypeptidase regulatory domain-like"/>
    <property type="match status" value="1"/>
</dbReference>
<accession>A0ABU8NKI4</accession>
<dbReference type="Pfam" id="PF07715">
    <property type="entry name" value="Plug"/>
    <property type="match status" value="1"/>
</dbReference>
<dbReference type="RefSeq" id="WP_337716085.1">
    <property type="nucleotide sequence ID" value="NZ_JBBEUB010000002.1"/>
</dbReference>